<gene>
    <name evidence="2" type="ORF">ACFSYH_02045</name>
</gene>
<reference evidence="3" key="1">
    <citation type="journal article" date="2019" name="Int. J. Syst. Evol. Microbiol.">
        <title>The Global Catalogue of Microorganisms (GCM) 10K type strain sequencing project: providing services to taxonomists for standard genome sequencing and annotation.</title>
        <authorList>
            <consortium name="The Broad Institute Genomics Platform"/>
            <consortium name="The Broad Institute Genome Sequencing Center for Infectious Disease"/>
            <person name="Wu L."/>
            <person name="Ma J."/>
        </authorList>
    </citation>
    <scope>NUCLEOTIDE SEQUENCE [LARGE SCALE GENOMIC DNA]</scope>
    <source>
        <strain evidence="3">KCTC 33576</strain>
    </source>
</reference>
<keyword evidence="3" id="KW-1185">Reference proteome</keyword>
<dbReference type="EMBL" id="JBHUOP010000001">
    <property type="protein sequence ID" value="MFD2839353.1"/>
    <property type="molecule type" value="Genomic_DNA"/>
</dbReference>
<dbReference type="RefSeq" id="WP_377464808.1">
    <property type="nucleotide sequence ID" value="NZ_JBHUOP010000001.1"/>
</dbReference>
<dbReference type="Proteomes" id="UP001597391">
    <property type="component" value="Unassembled WGS sequence"/>
</dbReference>
<sequence length="291" mass="30347">MTAFNDIDALFASGAPSFFTKETPVGGSISGPIVSASPIQATDFATKQLETWDDGRPKMLLAVTVASNLHTTPDDNGHRTIYIKTWGEQAKAFKMAVQNACGPTASASQALAVGNLFAAQYTGEIPSQKGSPTKLYAYQIQPVNAGIDQSFGGQQQYTQPPVQQQPQQFGQNQGPAPSWATGQPQQPTPPAPSAPQQGYPQQPGQFQQVPAAPAPIQQAPLPQAPQPAQPVQQAPVAQPVQQQPAPAPPQQAAANPADVARSLIAVGQPDELIAQATGLDVAVIAQLRAAA</sequence>
<feature type="region of interest" description="Disordered" evidence="1">
    <location>
        <begin position="149"/>
        <end position="257"/>
    </location>
</feature>
<accession>A0ABW5XEU3</accession>
<evidence type="ECO:0000313" key="2">
    <source>
        <dbReference type="EMBL" id="MFD2839353.1"/>
    </source>
</evidence>
<evidence type="ECO:0000256" key="1">
    <source>
        <dbReference type="SAM" id="MobiDB-lite"/>
    </source>
</evidence>
<name>A0ABW5XEU3_9MICO</name>
<feature type="compositionally biased region" description="Low complexity" evidence="1">
    <location>
        <begin position="194"/>
        <end position="221"/>
    </location>
</feature>
<feature type="compositionally biased region" description="Low complexity" evidence="1">
    <location>
        <begin position="229"/>
        <end position="257"/>
    </location>
</feature>
<evidence type="ECO:0000313" key="3">
    <source>
        <dbReference type="Proteomes" id="UP001597391"/>
    </source>
</evidence>
<feature type="compositionally biased region" description="Low complexity" evidence="1">
    <location>
        <begin position="152"/>
        <end position="185"/>
    </location>
</feature>
<proteinExistence type="predicted"/>
<protein>
    <recommendedName>
        <fullName evidence="4">Single-stranded DNA-binding protein</fullName>
    </recommendedName>
</protein>
<organism evidence="2 3">
    <name type="scientific">Populibacterium corticicola</name>
    <dbReference type="NCBI Taxonomy" id="1812826"/>
    <lineage>
        <taxon>Bacteria</taxon>
        <taxon>Bacillati</taxon>
        <taxon>Actinomycetota</taxon>
        <taxon>Actinomycetes</taxon>
        <taxon>Micrococcales</taxon>
        <taxon>Jonesiaceae</taxon>
        <taxon>Populibacterium</taxon>
    </lineage>
</organism>
<evidence type="ECO:0008006" key="4">
    <source>
        <dbReference type="Google" id="ProtNLM"/>
    </source>
</evidence>
<comment type="caution">
    <text evidence="2">The sequence shown here is derived from an EMBL/GenBank/DDBJ whole genome shotgun (WGS) entry which is preliminary data.</text>
</comment>